<accession>A0A5D6V7F8</accession>
<dbReference type="SUPFAM" id="SSF82185">
    <property type="entry name" value="Histone H3 K4-specific methyltransferase SET7/9 N-terminal domain"/>
    <property type="match status" value="1"/>
</dbReference>
<dbReference type="RefSeq" id="WP_149070321.1">
    <property type="nucleotide sequence ID" value="NZ_VTHL01000005.1"/>
</dbReference>
<dbReference type="Gene3D" id="3.90.930.1">
    <property type="match status" value="1"/>
</dbReference>
<gene>
    <name evidence="1" type="ORF">FY528_07220</name>
</gene>
<reference evidence="1 2" key="1">
    <citation type="submission" date="2019-08" db="EMBL/GenBank/DDBJ databases">
        <authorList>
            <person name="Seo M.-J."/>
        </authorList>
    </citation>
    <scope>NUCLEOTIDE SEQUENCE [LARGE SCALE GENOMIC DNA]</scope>
    <source>
        <strain evidence="1 2">KIGAM108</strain>
    </source>
</reference>
<dbReference type="AlphaFoldDB" id="A0A5D6V7F8"/>
<sequence length="169" mass="19563">MNKFALPRWVNTAALVGIALSVVPGLLSSCHTAQVAMKGGRASRNQLDAQKERHGRWRVFYDDSSTQLATDGRYRHGKPVGRWRYYSPKNSLARQERYRWWKTGRLLVKEFYPNGKIAKKGQAQIVREGDVVHFYWFGPWQEYAETGAPVSRAWYKMGQLQHREPLPAK</sequence>
<dbReference type="Proteomes" id="UP000322791">
    <property type="component" value="Unassembled WGS sequence"/>
</dbReference>
<comment type="caution">
    <text evidence="1">The sequence shown here is derived from an EMBL/GenBank/DDBJ whole genome shotgun (WGS) entry which is preliminary data.</text>
</comment>
<dbReference type="EMBL" id="VTHL01000005">
    <property type="protein sequence ID" value="TYZ11476.1"/>
    <property type="molecule type" value="Genomic_DNA"/>
</dbReference>
<dbReference type="Pfam" id="PF07661">
    <property type="entry name" value="MORN_2"/>
    <property type="match status" value="1"/>
</dbReference>
<organism evidence="1 2">
    <name type="scientific">Hymenobacter lutimineralis</name>
    <dbReference type="NCBI Taxonomy" id="2606448"/>
    <lineage>
        <taxon>Bacteria</taxon>
        <taxon>Pseudomonadati</taxon>
        <taxon>Bacteroidota</taxon>
        <taxon>Cytophagia</taxon>
        <taxon>Cytophagales</taxon>
        <taxon>Hymenobacteraceae</taxon>
        <taxon>Hymenobacter</taxon>
    </lineage>
</organism>
<dbReference type="PROSITE" id="PS51257">
    <property type="entry name" value="PROKAR_LIPOPROTEIN"/>
    <property type="match status" value="1"/>
</dbReference>
<evidence type="ECO:0000313" key="2">
    <source>
        <dbReference type="Proteomes" id="UP000322791"/>
    </source>
</evidence>
<evidence type="ECO:0000313" key="1">
    <source>
        <dbReference type="EMBL" id="TYZ11476.1"/>
    </source>
</evidence>
<dbReference type="InterPro" id="IPR011652">
    <property type="entry name" value="MORN_2"/>
</dbReference>
<keyword evidence="2" id="KW-1185">Reference proteome</keyword>
<protein>
    <recommendedName>
        <fullName evidence="3">Toxin-antitoxin system YwqK family antitoxin</fullName>
    </recommendedName>
</protein>
<evidence type="ECO:0008006" key="3">
    <source>
        <dbReference type="Google" id="ProtNLM"/>
    </source>
</evidence>
<proteinExistence type="predicted"/>
<name>A0A5D6V7F8_9BACT</name>